<dbReference type="RefSeq" id="WP_381739593.1">
    <property type="nucleotide sequence ID" value="NZ_JBHSDP010000015.1"/>
</dbReference>
<evidence type="ECO:0000313" key="4">
    <source>
        <dbReference type="Proteomes" id="UP001595824"/>
    </source>
</evidence>
<dbReference type="EMBL" id="JBHSDP010000015">
    <property type="protein sequence ID" value="MFC4329169.1"/>
    <property type="molecule type" value="Genomic_DNA"/>
</dbReference>
<evidence type="ECO:0000313" key="3">
    <source>
        <dbReference type="EMBL" id="MFC4329169.1"/>
    </source>
</evidence>
<dbReference type="PANTHER" id="PTHR43581:SF2">
    <property type="entry name" value="EXCINUCLEASE ATPASE SUBUNIT"/>
    <property type="match status" value="1"/>
</dbReference>
<dbReference type="InterPro" id="IPR041685">
    <property type="entry name" value="AAA_GajA/Old/RecF-like"/>
</dbReference>
<dbReference type="Gene3D" id="3.40.50.300">
    <property type="entry name" value="P-loop containing nucleotide triphosphate hydrolases"/>
    <property type="match status" value="2"/>
</dbReference>
<accession>A0ABV8TEX0</accession>
<dbReference type="SUPFAM" id="SSF52540">
    <property type="entry name" value="P-loop containing nucleoside triphosphate hydrolases"/>
    <property type="match status" value="1"/>
</dbReference>
<gene>
    <name evidence="3" type="ORF">ACFPC0_15345</name>
</gene>
<dbReference type="Proteomes" id="UP001595824">
    <property type="component" value="Unassembled WGS sequence"/>
</dbReference>
<dbReference type="Pfam" id="PF13175">
    <property type="entry name" value="AAA_15"/>
    <property type="match status" value="1"/>
</dbReference>
<evidence type="ECO:0000259" key="2">
    <source>
        <dbReference type="Pfam" id="PF13476"/>
    </source>
</evidence>
<feature type="domain" description="Rad50/SbcC-type AAA" evidence="2">
    <location>
        <begin position="29"/>
        <end position="63"/>
    </location>
</feature>
<sequence>MSHDDQVRKLGKKFTRACHANFGPMLLAMHVKGFRGVPHLTLSFTSPITALSGLNGTGKSTIAQLAACAFRQPDGYALLRFYVAHFFPVSPADPHPFAADAEVHYTYATEGHSTPQQLTVKRAAKEWSGYKRQPQRATHYIGFTQFIPKVERRDMSVYGARTLELGETRQLQPQAAQHVARILGLPYDQLAFTDVRTTTKSSKLAMASRGGQTYSENHMGFGEGRVVYMVNTLETAPPKSLILLEEPETSLHGDAQVRLAQYLVDVANRRGHQIILTTHSAAILGQFGRESVVYLRRTPENGVTATHGLSTYQIDSHLQREGRIPDGITICVEDAFARCLTTWIFRTTDPDLLSGCTFLEIGGGQEIPGAVKLLRNAKRRTVGLSDGDMPHDGAGGVITLPGSLPPEKEVFFHPAVKDYFARAPFNVDITETLAGVADHHNYAKVIADRLMLDPTAIASDACRAYVEAHESADFFSLTDYVRSEVGDRR</sequence>
<keyword evidence="3" id="KW-0540">Nuclease</keyword>
<keyword evidence="4" id="KW-1185">Reference proteome</keyword>
<keyword evidence="3" id="KW-0255">Endonuclease</keyword>
<proteinExistence type="predicted"/>
<dbReference type="InterPro" id="IPR051396">
    <property type="entry name" value="Bact_Antivir_Def_Nuclease"/>
</dbReference>
<reference evidence="4" key="1">
    <citation type="journal article" date="2019" name="Int. J. Syst. Evol. Microbiol.">
        <title>The Global Catalogue of Microorganisms (GCM) 10K type strain sequencing project: providing services to taxonomists for standard genome sequencing and annotation.</title>
        <authorList>
            <consortium name="The Broad Institute Genomics Platform"/>
            <consortium name="The Broad Institute Genome Sequencing Center for Infectious Disease"/>
            <person name="Wu L."/>
            <person name="Ma J."/>
        </authorList>
    </citation>
    <scope>NUCLEOTIDE SEQUENCE [LARGE SCALE GENOMIC DNA]</scope>
    <source>
        <strain evidence="4">PCU 347</strain>
    </source>
</reference>
<dbReference type="PANTHER" id="PTHR43581">
    <property type="entry name" value="ATP/GTP PHOSPHATASE"/>
    <property type="match status" value="1"/>
</dbReference>
<dbReference type="Pfam" id="PF13476">
    <property type="entry name" value="AAA_23"/>
    <property type="match status" value="1"/>
</dbReference>
<dbReference type="InterPro" id="IPR038729">
    <property type="entry name" value="Rad50/SbcC_AAA"/>
</dbReference>
<dbReference type="GO" id="GO:0004519">
    <property type="term" value="F:endonuclease activity"/>
    <property type="evidence" value="ECO:0007669"/>
    <property type="project" value="UniProtKB-KW"/>
</dbReference>
<comment type="caution">
    <text evidence="3">The sequence shown here is derived from an EMBL/GenBank/DDBJ whole genome shotgun (WGS) entry which is preliminary data.</text>
</comment>
<dbReference type="InterPro" id="IPR027417">
    <property type="entry name" value="P-loop_NTPase"/>
</dbReference>
<evidence type="ECO:0000259" key="1">
    <source>
        <dbReference type="Pfam" id="PF13175"/>
    </source>
</evidence>
<protein>
    <submittedName>
        <fullName evidence="3">ATP-dependent endonuclease</fullName>
    </submittedName>
</protein>
<organism evidence="3 4">
    <name type="scientific">Streptomyces andamanensis</name>
    <dbReference type="NCBI Taxonomy" id="1565035"/>
    <lineage>
        <taxon>Bacteria</taxon>
        <taxon>Bacillati</taxon>
        <taxon>Actinomycetota</taxon>
        <taxon>Actinomycetes</taxon>
        <taxon>Kitasatosporales</taxon>
        <taxon>Streptomycetaceae</taxon>
        <taxon>Streptomyces</taxon>
    </lineage>
</organism>
<feature type="domain" description="Endonuclease GajA/Old nuclease/RecF-like AAA" evidence="1">
    <location>
        <begin position="200"/>
        <end position="283"/>
    </location>
</feature>
<name>A0ABV8TEX0_9ACTN</name>
<keyword evidence="3" id="KW-0378">Hydrolase</keyword>